<evidence type="ECO:0000256" key="2">
    <source>
        <dbReference type="ARBA" id="ARBA00022729"/>
    </source>
</evidence>
<keyword evidence="8" id="KW-1185">Reference proteome</keyword>
<dbReference type="InterPro" id="IPR018392">
    <property type="entry name" value="LysM"/>
</dbReference>
<dbReference type="AlphaFoldDB" id="A0A2K3QKU0"/>
<proteinExistence type="inferred from homology"/>
<evidence type="ECO:0000313" key="7">
    <source>
        <dbReference type="EMBL" id="PNY28156.1"/>
    </source>
</evidence>
<evidence type="ECO:0000313" key="8">
    <source>
        <dbReference type="Proteomes" id="UP000236621"/>
    </source>
</evidence>
<protein>
    <submittedName>
        <fullName evidence="7">LysM domain-containing protein</fullName>
    </submittedName>
</protein>
<comment type="similarity">
    <text evidence="4">Belongs to the secreted LysM effector family.</text>
</comment>
<dbReference type="OrthoDB" id="5985073at2759"/>
<evidence type="ECO:0000259" key="6">
    <source>
        <dbReference type="PROSITE" id="PS51782"/>
    </source>
</evidence>
<feature type="signal peptide" evidence="5">
    <location>
        <begin position="1"/>
        <end position="18"/>
    </location>
</feature>
<dbReference type="SMART" id="SM00257">
    <property type="entry name" value="LysM"/>
    <property type="match status" value="1"/>
</dbReference>
<dbReference type="InterPro" id="IPR036779">
    <property type="entry name" value="LysM_dom_sf"/>
</dbReference>
<keyword evidence="1" id="KW-0147">Chitin-binding</keyword>
<keyword evidence="2 5" id="KW-0732">Signal</keyword>
<feature type="chain" id="PRO_5014345706" evidence="5">
    <location>
        <begin position="19"/>
        <end position="214"/>
    </location>
</feature>
<evidence type="ECO:0000256" key="1">
    <source>
        <dbReference type="ARBA" id="ARBA00022669"/>
    </source>
</evidence>
<dbReference type="Gene3D" id="3.10.350.10">
    <property type="entry name" value="LysM domain"/>
    <property type="match status" value="1"/>
</dbReference>
<accession>A0A2K3QKU0</accession>
<dbReference type="InterPro" id="IPR052210">
    <property type="entry name" value="LysM1-like"/>
</dbReference>
<dbReference type="PROSITE" id="PS51782">
    <property type="entry name" value="LYSM"/>
    <property type="match status" value="1"/>
</dbReference>
<sequence>MKPFSLISAALALRLVDAYLVSPPGTPAPGATKDCTGWVQQSYGLTCATIEKFYGMSTAQFEAWVSYLSSDSAHCVTQLGSGCNLIQGLYYCIQVNYVSISFLSTSPPTATPTKSSAITTTSAGNGITTPTPTQSGITNDCTTFYKVQSGDTCHGIVDKYGTFILADFSKWNPAVGADCGTLWTGYYVCVGVPGTPTTKPLPAGPSPTQAGIMQ</sequence>
<comment type="caution">
    <text evidence="7">The sequence shown here is derived from an EMBL/GenBank/DDBJ whole genome shotgun (WGS) entry which is preliminary data.</text>
</comment>
<dbReference type="STRING" id="45235.A0A2K3QKU0"/>
<evidence type="ECO:0000256" key="3">
    <source>
        <dbReference type="ARBA" id="ARBA00023026"/>
    </source>
</evidence>
<dbReference type="PANTHER" id="PTHR34997:SF2">
    <property type="entry name" value="LYSM DOMAIN-CONTAINING PROTEIN-RELATED"/>
    <property type="match status" value="1"/>
</dbReference>
<dbReference type="GO" id="GO:0008061">
    <property type="term" value="F:chitin binding"/>
    <property type="evidence" value="ECO:0007669"/>
    <property type="project" value="UniProtKB-KW"/>
</dbReference>
<feature type="domain" description="LysM" evidence="6">
    <location>
        <begin position="143"/>
        <end position="190"/>
    </location>
</feature>
<dbReference type="CDD" id="cd00118">
    <property type="entry name" value="LysM"/>
    <property type="match status" value="1"/>
</dbReference>
<dbReference type="Proteomes" id="UP000236621">
    <property type="component" value="Unassembled WGS sequence"/>
</dbReference>
<dbReference type="SUPFAM" id="SSF54106">
    <property type="entry name" value="LysM domain"/>
    <property type="match status" value="1"/>
</dbReference>
<name>A0A2K3QKU0_9HYPO</name>
<evidence type="ECO:0000256" key="4">
    <source>
        <dbReference type="ARBA" id="ARBA00044955"/>
    </source>
</evidence>
<reference evidence="7 8" key="1">
    <citation type="submission" date="2017-08" db="EMBL/GenBank/DDBJ databases">
        <title>Harnessing the power of phylogenomics to disentangle the directionality and signatures of interkingdom host jumping in the parasitic fungal genus Tolypocladium.</title>
        <authorList>
            <person name="Quandt C.A."/>
            <person name="Patterson W."/>
            <person name="Spatafora J.W."/>
        </authorList>
    </citation>
    <scope>NUCLEOTIDE SEQUENCE [LARGE SCALE GENOMIC DNA]</scope>
    <source>
        <strain evidence="7 8">CBS 113982</strain>
    </source>
</reference>
<organism evidence="7 8">
    <name type="scientific">Tolypocladium capitatum</name>
    <dbReference type="NCBI Taxonomy" id="45235"/>
    <lineage>
        <taxon>Eukaryota</taxon>
        <taxon>Fungi</taxon>
        <taxon>Dikarya</taxon>
        <taxon>Ascomycota</taxon>
        <taxon>Pezizomycotina</taxon>
        <taxon>Sordariomycetes</taxon>
        <taxon>Hypocreomycetidae</taxon>
        <taxon>Hypocreales</taxon>
        <taxon>Ophiocordycipitaceae</taxon>
        <taxon>Tolypocladium</taxon>
    </lineage>
</organism>
<dbReference type="EMBL" id="NRSZ01000298">
    <property type="protein sequence ID" value="PNY28156.1"/>
    <property type="molecule type" value="Genomic_DNA"/>
</dbReference>
<gene>
    <name evidence="7" type="ORF">TCAP_01913</name>
</gene>
<dbReference type="PANTHER" id="PTHR34997">
    <property type="entry name" value="AM15"/>
    <property type="match status" value="1"/>
</dbReference>
<evidence type="ECO:0000256" key="5">
    <source>
        <dbReference type="SAM" id="SignalP"/>
    </source>
</evidence>
<keyword evidence="3" id="KW-0843">Virulence</keyword>